<organism evidence="2 3">
    <name type="scientific">Streptomyces acidicola</name>
    <dbReference type="NCBI Taxonomy" id="2596892"/>
    <lineage>
        <taxon>Bacteria</taxon>
        <taxon>Bacillati</taxon>
        <taxon>Actinomycetota</taxon>
        <taxon>Actinomycetes</taxon>
        <taxon>Kitasatosporales</taxon>
        <taxon>Streptomycetaceae</taxon>
        <taxon>Streptomyces</taxon>
    </lineage>
</organism>
<gene>
    <name evidence="2" type="ORF">FPZ41_23340</name>
</gene>
<feature type="transmembrane region" description="Helical" evidence="1">
    <location>
        <begin position="99"/>
        <end position="118"/>
    </location>
</feature>
<keyword evidence="3" id="KW-1185">Reference proteome</keyword>
<keyword evidence="1" id="KW-1133">Transmembrane helix</keyword>
<name>A0A5N8WVA9_9ACTN</name>
<reference evidence="2 3" key="1">
    <citation type="submission" date="2019-09" db="EMBL/GenBank/DDBJ databases">
        <authorList>
            <person name="Duangmal K."/>
            <person name="Teo W.F.A."/>
            <person name="Lipun K."/>
        </authorList>
    </citation>
    <scope>NUCLEOTIDE SEQUENCE [LARGE SCALE GENOMIC DNA]</scope>
    <source>
        <strain evidence="2 3">K1PN6</strain>
    </source>
</reference>
<proteinExistence type="predicted"/>
<dbReference type="RefSeq" id="WP_152865595.1">
    <property type="nucleotide sequence ID" value="NZ_VMNX01000092.1"/>
</dbReference>
<feature type="transmembrane region" description="Helical" evidence="1">
    <location>
        <begin position="69"/>
        <end position="87"/>
    </location>
</feature>
<keyword evidence="1" id="KW-0812">Transmembrane</keyword>
<dbReference type="AlphaFoldDB" id="A0A5N8WVA9"/>
<dbReference type="Proteomes" id="UP000373149">
    <property type="component" value="Unassembled WGS sequence"/>
</dbReference>
<evidence type="ECO:0000256" key="1">
    <source>
        <dbReference type="SAM" id="Phobius"/>
    </source>
</evidence>
<evidence type="ECO:0000313" key="3">
    <source>
        <dbReference type="Proteomes" id="UP000373149"/>
    </source>
</evidence>
<keyword evidence="1" id="KW-0472">Membrane</keyword>
<accession>A0A5N8WVA9</accession>
<dbReference type="EMBL" id="VMNX01000092">
    <property type="protein sequence ID" value="MPY51330.1"/>
    <property type="molecule type" value="Genomic_DNA"/>
</dbReference>
<comment type="caution">
    <text evidence="2">The sequence shown here is derived from an EMBL/GenBank/DDBJ whole genome shotgun (WGS) entry which is preliminary data.</text>
</comment>
<feature type="transmembrane region" description="Helical" evidence="1">
    <location>
        <begin position="43"/>
        <end position="62"/>
    </location>
</feature>
<protein>
    <submittedName>
        <fullName evidence="2">Uncharacterized protein</fullName>
    </submittedName>
</protein>
<sequence length="241" mass="25253">MTTPRAEEENNYSRSDGSGSLSIAKLAGNVFISLLTGVEKWSVWNWVPCGLVFALGTVALLLQPDGQLTQFIGVYAAFLVPLAATFWRAQYGVGWHRGLRAGASWASVGVAVIGLTLMQDLRMHGEVDVTGSTKVTQTTPVGDGAELAVVVHSETARQNLRLTMSVAEGAAGAQSCLPDTTFDVGLTGQAPAGGNRSLVPGATAQLKLGGNWSGERSITVTVHTQRGCLMDFSVGRAVLHG</sequence>
<evidence type="ECO:0000313" key="2">
    <source>
        <dbReference type="EMBL" id="MPY51330.1"/>
    </source>
</evidence>